<accession>A0A8I0Q440</accession>
<protein>
    <submittedName>
        <fullName evidence="2">Abortive infection protein</fullName>
    </submittedName>
</protein>
<evidence type="ECO:0000259" key="1">
    <source>
        <dbReference type="Pfam" id="PF13304"/>
    </source>
</evidence>
<dbReference type="Proteomes" id="UP000650477">
    <property type="component" value="Unassembled WGS sequence"/>
</dbReference>
<proteinExistence type="predicted"/>
<dbReference type="PANTHER" id="PTHR40396">
    <property type="entry name" value="ATPASE-LIKE PROTEIN"/>
    <property type="match status" value="1"/>
</dbReference>
<evidence type="ECO:0000313" key="3">
    <source>
        <dbReference type="Proteomes" id="UP000650477"/>
    </source>
</evidence>
<dbReference type="InterPro" id="IPR003959">
    <property type="entry name" value="ATPase_AAA_core"/>
</dbReference>
<sequence>MEVKMFVQFSFKNYLSFKDEATLSMLAAKIKSKDKNLDKRALFNAFPDIDLLKTAVIYGANGSGKSNIFSALSFMRRMVINSSKESQADEDINVLPFKLNPRFEDEPSSFEMIFIISEKLYEYTFSAVRSKITSETLSVIEKNKDEVILFKRNSKEINVHAQFKEGIGLEKRTRKNALFLSVCANFDGEISKSVIRWFRKVRVIQGMSDVGYLPFTIKLLDDENKRKKIKSIIDMFDLDIVNISKSEGEPAEKKENELLDVIFTTIKKDSRFKNVSLAPHNSLGVATTHNRFNDDGFFVDTINFELGENESEGTKKLIALTGPLMDTFDNSYILFIDEFDARLHPLITKKIIRMFNSLDINKNNAQLVVATHDTNLLDKDELRRDQIWFAEKDSLGGSHLKQLIEYKVRNDASYRKGYFEGDFGAIPMLGEPDIVFGSNLN</sequence>
<name>A0A8I0Q440_MORMO</name>
<dbReference type="PANTHER" id="PTHR40396:SF1">
    <property type="entry name" value="ATPASE AAA-TYPE CORE DOMAIN-CONTAINING PROTEIN"/>
    <property type="match status" value="1"/>
</dbReference>
<dbReference type="GO" id="GO:0016887">
    <property type="term" value="F:ATP hydrolysis activity"/>
    <property type="evidence" value="ECO:0007669"/>
    <property type="project" value="InterPro"/>
</dbReference>
<evidence type="ECO:0000313" key="2">
    <source>
        <dbReference type="EMBL" id="MBE8613849.1"/>
    </source>
</evidence>
<reference evidence="2" key="1">
    <citation type="submission" date="2017-12" db="EMBL/GenBank/DDBJ databases">
        <title>Genome sequencing and analysis.</title>
        <authorList>
            <person name="Huang Y.-T."/>
        </authorList>
    </citation>
    <scope>NUCLEOTIDE SEQUENCE</scope>
    <source>
        <strain evidence="2">VGH116</strain>
    </source>
</reference>
<feature type="domain" description="ATPase AAA-type core" evidence="1">
    <location>
        <begin position="55"/>
        <end position="378"/>
    </location>
</feature>
<dbReference type="SUPFAM" id="SSF52540">
    <property type="entry name" value="P-loop containing nucleoside triphosphate hydrolases"/>
    <property type="match status" value="1"/>
</dbReference>
<dbReference type="Pfam" id="PF13304">
    <property type="entry name" value="AAA_21"/>
    <property type="match status" value="1"/>
</dbReference>
<dbReference type="AlphaFoldDB" id="A0A8I0Q440"/>
<dbReference type="Gene3D" id="3.40.50.300">
    <property type="entry name" value="P-loop containing nucleotide triphosphate hydrolases"/>
    <property type="match status" value="1"/>
</dbReference>
<dbReference type="EMBL" id="PKLF01000015">
    <property type="protein sequence ID" value="MBE8613849.1"/>
    <property type="molecule type" value="Genomic_DNA"/>
</dbReference>
<organism evidence="2 3">
    <name type="scientific">Morganella morganii</name>
    <name type="common">Proteus morganii</name>
    <dbReference type="NCBI Taxonomy" id="582"/>
    <lineage>
        <taxon>Bacteria</taxon>
        <taxon>Pseudomonadati</taxon>
        <taxon>Pseudomonadota</taxon>
        <taxon>Gammaproteobacteria</taxon>
        <taxon>Enterobacterales</taxon>
        <taxon>Morganellaceae</taxon>
        <taxon>Morganella</taxon>
    </lineage>
</organism>
<dbReference type="InterPro" id="IPR027417">
    <property type="entry name" value="P-loop_NTPase"/>
</dbReference>
<comment type="caution">
    <text evidence="2">The sequence shown here is derived from an EMBL/GenBank/DDBJ whole genome shotgun (WGS) entry which is preliminary data.</text>
</comment>
<gene>
    <name evidence="2" type="ORF">CYG68_15780</name>
</gene>
<dbReference type="GO" id="GO:0005524">
    <property type="term" value="F:ATP binding"/>
    <property type="evidence" value="ECO:0007669"/>
    <property type="project" value="InterPro"/>
</dbReference>